<evidence type="ECO:0008006" key="4">
    <source>
        <dbReference type="Google" id="ProtNLM"/>
    </source>
</evidence>
<protein>
    <recommendedName>
        <fullName evidence="4">Outer membrane protein beta-barrel domain-containing protein</fullName>
    </recommendedName>
</protein>
<keyword evidence="1" id="KW-0812">Transmembrane</keyword>
<keyword evidence="3" id="KW-1185">Reference proteome</keyword>
<keyword evidence="1" id="KW-1133">Transmembrane helix</keyword>
<dbReference type="PATRIC" id="fig|28092.6.peg.1333"/>
<name>A0A0F5K2S7_9BURK</name>
<dbReference type="Proteomes" id="UP000033618">
    <property type="component" value="Unassembled WGS sequence"/>
</dbReference>
<proteinExistence type="predicted"/>
<feature type="transmembrane region" description="Helical" evidence="1">
    <location>
        <begin position="32"/>
        <end position="56"/>
    </location>
</feature>
<dbReference type="AlphaFoldDB" id="A0A0F5K2S7"/>
<organism evidence="2 3">
    <name type="scientific">Robbsia andropogonis</name>
    <dbReference type="NCBI Taxonomy" id="28092"/>
    <lineage>
        <taxon>Bacteria</taxon>
        <taxon>Pseudomonadati</taxon>
        <taxon>Pseudomonadota</taxon>
        <taxon>Betaproteobacteria</taxon>
        <taxon>Burkholderiales</taxon>
        <taxon>Burkholderiaceae</taxon>
        <taxon>Robbsia</taxon>
    </lineage>
</organism>
<dbReference type="STRING" id="28092.WM40_05595"/>
<gene>
    <name evidence="2" type="ORF">WM40_05595</name>
</gene>
<accession>A0A0F5K2S7</accession>
<sequence length="299" mass="32781">MPSRARFFLSSTSLVPFEDAYRQKNTVCIQRLFWLIATAFVAAMGVSITAHAGTIFQSVNTQLTASAGGQYTNYRESSNNQTLDTETGFQSAYQGKLSIQRDMAGIKDVYLSASFAYSKGRTDYDGHLNSASGASIPYQAGTRVNSTDVTVKVGKAFPVTNQGQVIYYVYYGYHQWLRDSTSYYGYDEHYSHHSAGLGMIGQYAITPKLVFSGEASVGGTFAASMKTDITQGKFRLGSDLTVMGSLGLDYAVTQHLHVNAAYQISHFKYGQSGTVDYFYYEPSSTTTNQTLQVGMGLSF</sequence>
<evidence type="ECO:0000313" key="3">
    <source>
        <dbReference type="Proteomes" id="UP000033618"/>
    </source>
</evidence>
<dbReference type="EMBL" id="LAQU01000004">
    <property type="protein sequence ID" value="KKB64398.1"/>
    <property type="molecule type" value="Genomic_DNA"/>
</dbReference>
<keyword evidence="1" id="KW-0472">Membrane</keyword>
<evidence type="ECO:0000313" key="2">
    <source>
        <dbReference type="EMBL" id="KKB64398.1"/>
    </source>
</evidence>
<evidence type="ECO:0000256" key="1">
    <source>
        <dbReference type="SAM" id="Phobius"/>
    </source>
</evidence>
<comment type="caution">
    <text evidence="2">The sequence shown here is derived from an EMBL/GenBank/DDBJ whole genome shotgun (WGS) entry which is preliminary data.</text>
</comment>
<reference evidence="2 3" key="1">
    <citation type="submission" date="2015-03" db="EMBL/GenBank/DDBJ databases">
        <title>Draft Genome Sequence of Burkholderia andropogonis type strain ICMP2807, isolated from Sorghum bicolor.</title>
        <authorList>
            <person name="Lopes-Santos L."/>
            <person name="Castro D.B."/>
            <person name="Ottoboni L.M."/>
            <person name="Park D."/>
            <person name="Weirc B.S."/>
            <person name="Destefano S.A."/>
        </authorList>
    </citation>
    <scope>NUCLEOTIDE SEQUENCE [LARGE SCALE GENOMIC DNA]</scope>
    <source>
        <strain evidence="2 3">ICMP2807</strain>
    </source>
</reference>